<dbReference type="Gramene" id="OGLUM04G04440.3">
    <property type="protein sequence ID" value="OGLUM04G04440.3"/>
    <property type="gene ID" value="OGLUM04G04440"/>
</dbReference>
<reference evidence="1" key="2">
    <citation type="submission" date="2018-05" db="EMBL/GenBank/DDBJ databases">
        <title>OgluRS3 (Oryza glumaepatula Reference Sequence Version 3).</title>
        <authorList>
            <person name="Zhang J."/>
            <person name="Kudrna D."/>
            <person name="Lee S."/>
            <person name="Talag J."/>
            <person name="Welchert J."/>
            <person name="Wing R.A."/>
        </authorList>
    </citation>
    <scope>NUCLEOTIDE SEQUENCE [LARGE SCALE GENOMIC DNA]</scope>
</reference>
<accession>A0A0D9ZHV1</accession>
<sequence length="132" mass="13433">MTLPVHIGASLGAATSPVHAAPPPSPPTPVAVHPFFLGSANGGRDPGWLSALEVWRRVVQLTVAAIQPSGATLAPFLLHHPPLLIAGCDEDLGSADAEVCLNRSSGGIDLDGNVDWATSSAADRAHINAAPL</sequence>
<keyword evidence="2" id="KW-1185">Reference proteome</keyword>
<dbReference type="EnsemblPlants" id="OGLUM04G04440.3">
    <property type="protein sequence ID" value="OGLUM04G04440.3"/>
    <property type="gene ID" value="OGLUM04G04440"/>
</dbReference>
<proteinExistence type="predicted"/>
<organism evidence="1">
    <name type="scientific">Oryza glumipatula</name>
    <dbReference type="NCBI Taxonomy" id="40148"/>
    <lineage>
        <taxon>Eukaryota</taxon>
        <taxon>Viridiplantae</taxon>
        <taxon>Streptophyta</taxon>
        <taxon>Embryophyta</taxon>
        <taxon>Tracheophyta</taxon>
        <taxon>Spermatophyta</taxon>
        <taxon>Magnoliopsida</taxon>
        <taxon>Liliopsida</taxon>
        <taxon>Poales</taxon>
        <taxon>Poaceae</taxon>
        <taxon>BOP clade</taxon>
        <taxon>Oryzoideae</taxon>
        <taxon>Oryzeae</taxon>
        <taxon>Oryzinae</taxon>
        <taxon>Oryza</taxon>
    </lineage>
</organism>
<evidence type="ECO:0000313" key="1">
    <source>
        <dbReference type="EnsemblPlants" id="OGLUM04G04440.3"/>
    </source>
</evidence>
<dbReference type="HOGENOM" id="CLU_1920374_0_0_1"/>
<name>A0A0D9ZHV1_9ORYZ</name>
<dbReference type="Proteomes" id="UP000026961">
    <property type="component" value="Chromosome 4"/>
</dbReference>
<protein>
    <submittedName>
        <fullName evidence="1">Uncharacterized protein</fullName>
    </submittedName>
</protein>
<reference evidence="1" key="1">
    <citation type="submission" date="2015-04" db="UniProtKB">
        <authorList>
            <consortium name="EnsemblPlants"/>
        </authorList>
    </citation>
    <scope>IDENTIFICATION</scope>
</reference>
<dbReference type="AlphaFoldDB" id="A0A0D9ZHV1"/>
<evidence type="ECO:0000313" key="2">
    <source>
        <dbReference type="Proteomes" id="UP000026961"/>
    </source>
</evidence>